<organism evidence="8 9">
    <name type="scientific">Brassica napus</name>
    <name type="common">Rape</name>
    <dbReference type="NCBI Taxonomy" id="3708"/>
    <lineage>
        <taxon>Eukaryota</taxon>
        <taxon>Viridiplantae</taxon>
        <taxon>Streptophyta</taxon>
        <taxon>Embryophyta</taxon>
        <taxon>Tracheophyta</taxon>
        <taxon>Spermatophyta</taxon>
        <taxon>Magnoliopsida</taxon>
        <taxon>eudicotyledons</taxon>
        <taxon>Gunneridae</taxon>
        <taxon>Pentapetalae</taxon>
        <taxon>rosids</taxon>
        <taxon>malvids</taxon>
        <taxon>Brassicales</taxon>
        <taxon>Brassicaceae</taxon>
        <taxon>Brassiceae</taxon>
        <taxon>Brassica</taxon>
    </lineage>
</organism>
<feature type="domain" description="Protein kinase" evidence="7">
    <location>
        <begin position="1"/>
        <end position="96"/>
    </location>
</feature>
<reference evidence="8 9" key="1">
    <citation type="submission" date="2021-05" db="EMBL/GenBank/DDBJ databases">
        <title>Genome Assembly of Synthetic Allotetraploid Brassica napus Reveals Homoeologous Exchanges between Subgenomes.</title>
        <authorList>
            <person name="Davis J.T."/>
        </authorList>
    </citation>
    <scope>NUCLEOTIDE SEQUENCE [LARGE SCALE GENOMIC DNA]</scope>
    <source>
        <strain evidence="9">cv. Da-Ae</strain>
        <tissue evidence="8">Seedling</tissue>
    </source>
</reference>
<evidence type="ECO:0000256" key="1">
    <source>
        <dbReference type="ARBA" id="ARBA00005354"/>
    </source>
</evidence>
<dbReference type="PROSITE" id="PS50011">
    <property type="entry name" value="PROTEIN_KINASE_DOM"/>
    <property type="match status" value="1"/>
</dbReference>
<keyword evidence="4" id="KW-0547">Nucleotide-binding</keyword>
<dbReference type="PANTHER" id="PTHR24349">
    <property type="entry name" value="SERINE/THREONINE-PROTEIN KINASE"/>
    <property type="match status" value="1"/>
</dbReference>
<evidence type="ECO:0000256" key="2">
    <source>
        <dbReference type="ARBA" id="ARBA00022527"/>
    </source>
</evidence>
<dbReference type="Pfam" id="PF00069">
    <property type="entry name" value="Pkinase"/>
    <property type="match status" value="1"/>
</dbReference>
<sequence>MDLFLYQPTRIFNKCFVVLIYVKEESFRIEYSHSKGAVHRGDTKTIMIQILYIIAFCHLQSVVQQDLKPENFLFTSKEDTLQLKAIDFGFSDYIGF</sequence>
<evidence type="ECO:0000313" key="9">
    <source>
        <dbReference type="Proteomes" id="UP000824890"/>
    </source>
</evidence>
<name>A0ABQ8AB28_BRANA</name>
<dbReference type="InterPro" id="IPR011009">
    <property type="entry name" value="Kinase-like_dom_sf"/>
</dbReference>
<dbReference type="Proteomes" id="UP000824890">
    <property type="component" value="Unassembled WGS sequence"/>
</dbReference>
<protein>
    <recommendedName>
        <fullName evidence="7">Protein kinase domain-containing protein</fullName>
    </recommendedName>
</protein>
<evidence type="ECO:0000259" key="7">
    <source>
        <dbReference type="PROSITE" id="PS50011"/>
    </source>
</evidence>
<gene>
    <name evidence="8" type="ORF">HID58_052127</name>
</gene>
<keyword evidence="5" id="KW-0418">Kinase</keyword>
<comment type="caution">
    <text evidence="8">The sequence shown here is derived from an EMBL/GenBank/DDBJ whole genome shotgun (WGS) entry which is preliminary data.</text>
</comment>
<keyword evidence="2" id="KW-0723">Serine/threonine-protein kinase</keyword>
<proteinExistence type="inferred from homology"/>
<dbReference type="EMBL" id="JAGKQM010000013">
    <property type="protein sequence ID" value="KAH0889698.1"/>
    <property type="molecule type" value="Genomic_DNA"/>
</dbReference>
<dbReference type="InterPro" id="IPR050205">
    <property type="entry name" value="CDPK_Ser/Thr_kinases"/>
</dbReference>
<comment type="similarity">
    <text evidence="1">Belongs to the protein kinase superfamily. CAMK Ser/Thr protein kinase family. CaMK subfamily.</text>
</comment>
<evidence type="ECO:0000256" key="4">
    <source>
        <dbReference type="ARBA" id="ARBA00022741"/>
    </source>
</evidence>
<evidence type="ECO:0000256" key="3">
    <source>
        <dbReference type="ARBA" id="ARBA00022679"/>
    </source>
</evidence>
<keyword evidence="9" id="KW-1185">Reference proteome</keyword>
<evidence type="ECO:0000256" key="5">
    <source>
        <dbReference type="ARBA" id="ARBA00022777"/>
    </source>
</evidence>
<dbReference type="SUPFAM" id="SSF56112">
    <property type="entry name" value="Protein kinase-like (PK-like)"/>
    <property type="match status" value="1"/>
</dbReference>
<evidence type="ECO:0000313" key="8">
    <source>
        <dbReference type="EMBL" id="KAH0889698.1"/>
    </source>
</evidence>
<accession>A0ABQ8AB28</accession>
<dbReference type="Gene3D" id="1.10.510.10">
    <property type="entry name" value="Transferase(Phosphotransferase) domain 1"/>
    <property type="match status" value="1"/>
</dbReference>
<dbReference type="InterPro" id="IPR000719">
    <property type="entry name" value="Prot_kinase_dom"/>
</dbReference>
<keyword evidence="6" id="KW-0067">ATP-binding</keyword>
<evidence type="ECO:0000256" key="6">
    <source>
        <dbReference type="ARBA" id="ARBA00022840"/>
    </source>
</evidence>
<keyword evidence="3" id="KW-0808">Transferase</keyword>